<evidence type="ECO:0000313" key="11">
    <source>
        <dbReference type="EMBL" id="SHL98203.1"/>
    </source>
</evidence>
<sequence length="119" mass="13680">MAGHATRTKDKKRLRQWVASAERPRSLRVFLRPWPLLIGALMLLCLLTGLAIVAMTHQTRVQYAELQTLEQENNQLNTEWGQLLLEDGTWSTPARIEKIATERLSMRIPDVHDVKVIQP</sequence>
<accession>A0A1M7F2H9</accession>
<evidence type="ECO:0000256" key="8">
    <source>
        <dbReference type="HAMAP-Rule" id="MF_00910"/>
    </source>
</evidence>
<evidence type="ECO:0000256" key="3">
    <source>
        <dbReference type="ARBA" id="ARBA00022618"/>
    </source>
</evidence>
<dbReference type="PANTHER" id="PTHR37479:SF1">
    <property type="entry name" value="CELL DIVISION PROTEIN FTSL"/>
    <property type="match status" value="1"/>
</dbReference>
<dbReference type="OrthoDB" id="5298556at2"/>
<keyword evidence="8" id="KW-0997">Cell inner membrane</keyword>
<comment type="subcellular location">
    <subcellularLocation>
        <location evidence="8">Cell inner membrane</location>
        <topology evidence="8">Single-pass type II membrane protein</topology>
    </subcellularLocation>
    <subcellularLocation>
        <location evidence="1">Cell membrane</location>
        <topology evidence="1">Single-pass type II membrane protein</topology>
    </subcellularLocation>
    <text evidence="8">Localizes to the division septum where it forms a ring structure.</text>
</comment>
<keyword evidence="10" id="KW-0175">Coiled coil</keyword>
<dbReference type="GO" id="GO:0043093">
    <property type="term" value="P:FtsZ-dependent cytokinesis"/>
    <property type="evidence" value="ECO:0007669"/>
    <property type="project" value="UniProtKB-UniRule"/>
</dbReference>
<gene>
    <name evidence="8" type="primary">ftsL</name>
    <name evidence="11" type="ORF">SAMN05878437_0608</name>
</gene>
<evidence type="ECO:0000256" key="4">
    <source>
        <dbReference type="ARBA" id="ARBA00022692"/>
    </source>
</evidence>
<feature type="coiled-coil region" evidence="10">
    <location>
        <begin position="59"/>
        <end position="86"/>
    </location>
</feature>
<evidence type="ECO:0000256" key="2">
    <source>
        <dbReference type="ARBA" id="ARBA00022475"/>
    </source>
</evidence>
<keyword evidence="3 8" id="KW-0132">Cell division</keyword>
<comment type="function">
    <text evidence="8">Essential cell division protein. May link together the upstream cell division proteins, which are predominantly cytoplasmic, with the downstream cell division proteins, which are predominantly periplasmic.</text>
</comment>
<dbReference type="InParanoid" id="A0A1M7F2H9"/>
<dbReference type="STRING" id="29571.SAMN05878437_0608"/>
<evidence type="ECO:0000256" key="6">
    <source>
        <dbReference type="ARBA" id="ARBA00023136"/>
    </source>
</evidence>
<reference evidence="11 12" key="1">
    <citation type="submission" date="2016-11" db="EMBL/GenBank/DDBJ databases">
        <authorList>
            <person name="Jaros S."/>
            <person name="Januszkiewicz K."/>
            <person name="Wedrychowicz H."/>
        </authorList>
    </citation>
    <scope>NUCLEOTIDE SEQUENCE [LARGE SCALE GENOMIC DNA]</scope>
    <source>
        <strain evidence="11 12">ACAM 12</strain>
    </source>
</reference>
<keyword evidence="4 8" id="KW-0812">Transmembrane</keyword>
<dbReference type="EMBL" id="LT670847">
    <property type="protein sequence ID" value="SHL98203.1"/>
    <property type="molecule type" value="Genomic_DNA"/>
</dbReference>
<keyword evidence="7 8" id="KW-0131">Cell cycle</keyword>
<keyword evidence="12" id="KW-1185">Reference proteome</keyword>
<keyword evidence="6 8" id="KW-0472">Membrane</keyword>
<dbReference type="NCBIfam" id="TIGR02209">
    <property type="entry name" value="ftsL_broad"/>
    <property type="match status" value="1"/>
</dbReference>
<dbReference type="InterPro" id="IPR011922">
    <property type="entry name" value="Cell_div_FtsL"/>
</dbReference>
<protein>
    <recommendedName>
        <fullName evidence="8 9">Cell division protein FtsL</fullName>
    </recommendedName>
</protein>
<comment type="subunit">
    <text evidence="8">Part of a complex composed of FtsB, FtsL and FtsQ.</text>
</comment>
<dbReference type="GO" id="GO:0005886">
    <property type="term" value="C:plasma membrane"/>
    <property type="evidence" value="ECO:0007669"/>
    <property type="project" value="UniProtKB-SubCell"/>
</dbReference>
<dbReference type="GO" id="GO:0032153">
    <property type="term" value="C:cell division site"/>
    <property type="evidence" value="ECO:0007669"/>
    <property type="project" value="UniProtKB-UniRule"/>
</dbReference>
<comment type="similarity">
    <text evidence="8">Belongs to the FtsL family.</text>
</comment>
<dbReference type="PANTHER" id="PTHR37479">
    <property type="entry name" value="CELL DIVISION PROTEIN FTSL"/>
    <property type="match status" value="1"/>
</dbReference>
<evidence type="ECO:0000256" key="7">
    <source>
        <dbReference type="ARBA" id="ARBA00023306"/>
    </source>
</evidence>
<dbReference type="Pfam" id="PF04999">
    <property type="entry name" value="FtsL"/>
    <property type="match status" value="1"/>
</dbReference>
<dbReference type="RefSeq" id="WP_079551191.1">
    <property type="nucleotide sequence ID" value="NZ_LT670847.1"/>
</dbReference>
<evidence type="ECO:0000256" key="1">
    <source>
        <dbReference type="ARBA" id="ARBA00004401"/>
    </source>
</evidence>
<keyword evidence="2 8" id="KW-1003">Cell membrane</keyword>
<evidence type="ECO:0000256" key="9">
    <source>
        <dbReference type="NCBIfam" id="TIGR02209"/>
    </source>
</evidence>
<evidence type="ECO:0000256" key="5">
    <source>
        <dbReference type="ARBA" id="ARBA00022989"/>
    </source>
</evidence>
<proteinExistence type="inferred from homology"/>
<dbReference type="FunCoup" id="A0A1M7F2H9">
    <property type="interactions" value="105"/>
</dbReference>
<evidence type="ECO:0000256" key="10">
    <source>
        <dbReference type="SAM" id="Coils"/>
    </source>
</evidence>
<evidence type="ECO:0000313" key="12">
    <source>
        <dbReference type="Proteomes" id="UP000190911"/>
    </source>
</evidence>
<dbReference type="AlphaFoldDB" id="A0A1M7F2H9"/>
<keyword evidence="5 8" id="KW-1133">Transmembrane helix</keyword>
<feature type="transmembrane region" description="Helical" evidence="8">
    <location>
        <begin position="34"/>
        <end position="54"/>
    </location>
</feature>
<dbReference type="Proteomes" id="UP000190911">
    <property type="component" value="Chromosome I"/>
</dbReference>
<organism evidence="11 12">
    <name type="scientific">Vreelandella subglaciescola</name>
    <dbReference type="NCBI Taxonomy" id="29571"/>
    <lineage>
        <taxon>Bacteria</taxon>
        <taxon>Pseudomonadati</taxon>
        <taxon>Pseudomonadota</taxon>
        <taxon>Gammaproteobacteria</taxon>
        <taxon>Oceanospirillales</taxon>
        <taxon>Halomonadaceae</taxon>
        <taxon>Vreelandella</taxon>
    </lineage>
</organism>
<dbReference type="HAMAP" id="MF_00910">
    <property type="entry name" value="FtsL"/>
    <property type="match status" value="1"/>
</dbReference>
<name>A0A1M7F2H9_9GAMM</name>